<sequence>MMSKIEAAEGAREFNEEIADMFERKDPRVPVEYSDREEAAIRVKRILERGWEPERTVGGHIQIFWDTECLRKRQRSAGSQEFEENGVLSYTQSCVFFRGDRHGAFAIFLEEITSIAYTESDLTLERKDAKDVFELGRPLTAYVMLLLMFQAHRLKPPVGLEEEHKLISGLAQSAR</sequence>
<dbReference type="RefSeq" id="WP_119325202.1">
    <property type="nucleotide sequence ID" value="NZ_AP025739.1"/>
</dbReference>
<proteinExistence type="predicted"/>
<keyword evidence="2" id="KW-1185">Reference proteome</keyword>
<protein>
    <submittedName>
        <fullName evidence="1">Uncharacterized protein</fullName>
    </submittedName>
</protein>
<dbReference type="AlphaFoldDB" id="A0A402D6W8"/>
<evidence type="ECO:0000313" key="1">
    <source>
        <dbReference type="EMBL" id="BDI31572.1"/>
    </source>
</evidence>
<dbReference type="KEGG" id="ccot:CCAX7_36230"/>
<dbReference type="EMBL" id="AP025739">
    <property type="protein sequence ID" value="BDI31572.1"/>
    <property type="molecule type" value="Genomic_DNA"/>
</dbReference>
<reference evidence="1 2" key="1">
    <citation type="journal article" date="2019" name="Int. J. Syst. Evol. Microbiol.">
        <title>Capsulimonas corticalis gen. nov., sp. nov., an aerobic capsulated bacterium, of a novel bacterial order, Capsulimonadales ord. nov., of the class Armatimonadia of the phylum Armatimonadetes.</title>
        <authorList>
            <person name="Li J."/>
            <person name="Kudo C."/>
            <person name="Tonouchi A."/>
        </authorList>
    </citation>
    <scope>NUCLEOTIDE SEQUENCE [LARGE SCALE GENOMIC DNA]</scope>
    <source>
        <strain evidence="1 2">AX-7</strain>
    </source>
</reference>
<dbReference type="Proteomes" id="UP000287394">
    <property type="component" value="Chromosome"/>
</dbReference>
<name>A0A402D6W8_9BACT</name>
<organism evidence="1 2">
    <name type="scientific">Capsulimonas corticalis</name>
    <dbReference type="NCBI Taxonomy" id="2219043"/>
    <lineage>
        <taxon>Bacteria</taxon>
        <taxon>Bacillati</taxon>
        <taxon>Armatimonadota</taxon>
        <taxon>Armatimonadia</taxon>
        <taxon>Capsulimonadales</taxon>
        <taxon>Capsulimonadaceae</taxon>
        <taxon>Capsulimonas</taxon>
    </lineage>
</organism>
<evidence type="ECO:0000313" key="2">
    <source>
        <dbReference type="Proteomes" id="UP000287394"/>
    </source>
</evidence>
<accession>A0A402D6W8</accession>
<gene>
    <name evidence="1" type="ORF">CCAX7_36230</name>
</gene>